<dbReference type="Pfam" id="PF00050">
    <property type="entry name" value="Kazal_1"/>
    <property type="match status" value="1"/>
</dbReference>
<evidence type="ECO:0000256" key="1">
    <source>
        <dbReference type="SAM" id="SignalP"/>
    </source>
</evidence>
<evidence type="ECO:0000313" key="4">
    <source>
        <dbReference type="Proteomes" id="UP000198211"/>
    </source>
</evidence>
<comment type="caution">
    <text evidence="3">The sequence shown here is derived from an EMBL/GenBank/DDBJ whole genome shotgun (WGS) entry which is preliminary data.</text>
</comment>
<protein>
    <submittedName>
        <fullName evidence="3">Epi9-like protease inhibitor</fullName>
    </submittedName>
</protein>
<dbReference type="AlphaFoldDB" id="A0A225WQ89"/>
<gene>
    <name evidence="3" type="ORF">PHMEG_0005975</name>
</gene>
<feature type="domain" description="Kazal-like" evidence="2">
    <location>
        <begin position="24"/>
        <end position="75"/>
    </location>
</feature>
<dbReference type="InterPro" id="IPR036058">
    <property type="entry name" value="Kazal_dom_sf"/>
</dbReference>
<proteinExistence type="predicted"/>
<keyword evidence="1" id="KW-0732">Signal</keyword>
<accession>A0A225WQ89</accession>
<dbReference type="SUPFAM" id="SSF100895">
    <property type="entry name" value="Kazal-type serine protease inhibitors"/>
    <property type="match status" value="1"/>
</dbReference>
<dbReference type="SMART" id="SM00280">
    <property type="entry name" value="KAZAL"/>
    <property type="match status" value="1"/>
</dbReference>
<dbReference type="InterPro" id="IPR002350">
    <property type="entry name" value="Kazal_dom"/>
</dbReference>
<reference evidence="4" key="1">
    <citation type="submission" date="2017-03" db="EMBL/GenBank/DDBJ databases">
        <title>Phytopthora megakarya and P. palmivora, two closely related causual agents of cacao black pod achieved similar genome size and gene model numbers by different mechanisms.</title>
        <authorList>
            <person name="Ali S."/>
            <person name="Shao J."/>
            <person name="Larry D.J."/>
            <person name="Kronmiller B."/>
            <person name="Shen D."/>
            <person name="Strem M.D."/>
            <person name="Melnick R.L."/>
            <person name="Guiltinan M.J."/>
            <person name="Tyler B.M."/>
            <person name="Meinhardt L.W."/>
            <person name="Bailey B.A."/>
        </authorList>
    </citation>
    <scope>NUCLEOTIDE SEQUENCE [LARGE SCALE GENOMIC DNA]</scope>
    <source>
        <strain evidence="4">zdho120</strain>
    </source>
</reference>
<organism evidence="3 4">
    <name type="scientific">Phytophthora megakarya</name>
    <dbReference type="NCBI Taxonomy" id="4795"/>
    <lineage>
        <taxon>Eukaryota</taxon>
        <taxon>Sar</taxon>
        <taxon>Stramenopiles</taxon>
        <taxon>Oomycota</taxon>
        <taxon>Peronosporomycetes</taxon>
        <taxon>Peronosporales</taxon>
        <taxon>Peronosporaceae</taxon>
        <taxon>Phytophthora</taxon>
    </lineage>
</organism>
<keyword evidence="4" id="KW-1185">Reference proteome</keyword>
<dbReference type="Proteomes" id="UP000198211">
    <property type="component" value="Unassembled WGS sequence"/>
</dbReference>
<evidence type="ECO:0000313" key="3">
    <source>
        <dbReference type="EMBL" id="OWZ19722.1"/>
    </source>
</evidence>
<dbReference type="PROSITE" id="PS51465">
    <property type="entry name" value="KAZAL_2"/>
    <property type="match status" value="1"/>
</dbReference>
<feature type="signal peptide" evidence="1">
    <location>
        <begin position="1"/>
        <end position="20"/>
    </location>
</feature>
<dbReference type="EMBL" id="NBNE01000408">
    <property type="protein sequence ID" value="OWZ19722.1"/>
    <property type="molecule type" value="Genomic_DNA"/>
</dbReference>
<feature type="chain" id="PRO_5012668910" evidence="1">
    <location>
        <begin position="21"/>
        <end position="85"/>
    </location>
</feature>
<dbReference type="CDD" id="cd00104">
    <property type="entry name" value="KAZAL_FS"/>
    <property type="match status" value="1"/>
</dbReference>
<dbReference type="Gene3D" id="3.30.60.30">
    <property type="match status" value="1"/>
</dbReference>
<name>A0A225WQ89_9STRA</name>
<dbReference type="OrthoDB" id="88691at2759"/>
<sequence>MRSIAVIAIVFLLQLSNTLARIESVQAERCPVLCSRELLRVCGSNGKTYDNECLFEVAKCKNPALWMRYKGICRKRVSRESLHLV</sequence>
<evidence type="ECO:0000259" key="2">
    <source>
        <dbReference type="PROSITE" id="PS51465"/>
    </source>
</evidence>